<keyword evidence="5" id="KW-1185">Reference proteome</keyword>
<comment type="caution">
    <text evidence="4">The sequence shown here is derived from an EMBL/GenBank/DDBJ whole genome shotgun (WGS) entry which is preliminary data.</text>
</comment>
<organism evidence="4 5">
    <name type="scientific">Porites evermanni</name>
    <dbReference type="NCBI Taxonomy" id="104178"/>
    <lineage>
        <taxon>Eukaryota</taxon>
        <taxon>Metazoa</taxon>
        <taxon>Cnidaria</taxon>
        <taxon>Anthozoa</taxon>
        <taxon>Hexacorallia</taxon>
        <taxon>Scleractinia</taxon>
        <taxon>Fungiina</taxon>
        <taxon>Poritidae</taxon>
        <taxon>Porites</taxon>
    </lineage>
</organism>
<dbReference type="InterPro" id="IPR007110">
    <property type="entry name" value="Ig-like_dom"/>
</dbReference>
<feature type="domain" description="Ig-like" evidence="3">
    <location>
        <begin position="28"/>
        <end position="111"/>
    </location>
</feature>
<dbReference type="Proteomes" id="UP001159427">
    <property type="component" value="Unassembled WGS sequence"/>
</dbReference>
<dbReference type="Pfam" id="PF13927">
    <property type="entry name" value="Ig_3"/>
    <property type="match status" value="1"/>
</dbReference>
<dbReference type="InterPro" id="IPR036179">
    <property type="entry name" value="Ig-like_dom_sf"/>
</dbReference>
<proteinExistence type="predicted"/>
<dbReference type="PROSITE" id="PS50835">
    <property type="entry name" value="IG_LIKE"/>
    <property type="match status" value="1"/>
</dbReference>
<dbReference type="SMART" id="SM00408">
    <property type="entry name" value="IGc2"/>
    <property type="match status" value="1"/>
</dbReference>
<evidence type="ECO:0000256" key="1">
    <source>
        <dbReference type="SAM" id="Phobius"/>
    </source>
</evidence>
<accession>A0ABN8LHX8</accession>
<evidence type="ECO:0000259" key="3">
    <source>
        <dbReference type="PROSITE" id="PS50835"/>
    </source>
</evidence>
<dbReference type="InterPro" id="IPR003599">
    <property type="entry name" value="Ig_sub"/>
</dbReference>
<gene>
    <name evidence="4" type="ORF">PEVE_00011131</name>
</gene>
<sequence length="251" mass="28544">MISYSVWQFRMLNLFWLRIACFTLPQGPASAITDTESQTIEEGGNVSLTCGDRNHSSSTVLSWSKDGEDVLVNITSFNQSMLVLSNLERNGSGLYVCTANSSVVLRRVRLTVMKDVTPVQEETATPQKGLTRVDIIAIILGLALTAFLVVSILLLLYRAEKRRKKTKYVDRWQVDIQTNENMSVGEEPTRIPPSRRAFFMRTGRELNRPPPPYRKPTSQVTDRYGTKYGVDENANENNNDRILQWRFTAYL</sequence>
<reference evidence="4 5" key="1">
    <citation type="submission" date="2022-05" db="EMBL/GenBank/DDBJ databases">
        <authorList>
            <consortium name="Genoscope - CEA"/>
            <person name="William W."/>
        </authorList>
    </citation>
    <scope>NUCLEOTIDE SEQUENCE [LARGE SCALE GENOMIC DNA]</scope>
</reference>
<feature type="chain" id="PRO_5046687344" description="Ig-like domain-containing protein" evidence="2">
    <location>
        <begin position="32"/>
        <end position="251"/>
    </location>
</feature>
<dbReference type="Gene3D" id="2.60.40.10">
    <property type="entry name" value="Immunoglobulins"/>
    <property type="match status" value="1"/>
</dbReference>
<name>A0ABN8LHX8_9CNID</name>
<dbReference type="SMART" id="SM00409">
    <property type="entry name" value="IG"/>
    <property type="match status" value="1"/>
</dbReference>
<dbReference type="EMBL" id="CALNXI010000018">
    <property type="protein sequence ID" value="CAH3015016.1"/>
    <property type="molecule type" value="Genomic_DNA"/>
</dbReference>
<dbReference type="InterPro" id="IPR003598">
    <property type="entry name" value="Ig_sub2"/>
</dbReference>
<evidence type="ECO:0000313" key="4">
    <source>
        <dbReference type="EMBL" id="CAH3015016.1"/>
    </source>
</evidence>
<keyword evidence="1" id="KW-0812">Transmembrane</keyword>
<protein>
    <recommendedName>
        <fullName evidence="3">Ig-like domain-containing protein</fullName>
    </recommendedName>
</protein>
<keyword evidence="2" id="KW-0732">Signal</keyword>
<evidence type="ECO:0000313" key="5">
    <source>
        <dbReference type="Proteomes" id="UP001159427"/>
    </source>
</evidence>
<keyword evidence="1" id="KW-0472">Membrane</keyword>
<evidence type="ECO:0000256" key="2">
    <source>
        <dbReference type="SAM" id="SignalP"/>
    </source>
</evidence>
<feature type="signal peptide" evidence="2">
    <location>
        <begin position="1"/>
        <end position="31"/>
    </location>
</feature>
<dbReference type="InterPro" id="IPR013783">
    <property type="entry name" value="Ig-like_fold"/>
</dbReference>
<keyword evidence="1" id="KW-1133">Transmembrane helix</keyword>
<feature type="transmembrane region" description="Helical" evidence="1">
    <location>
        <begin position="135"/>
        <end position="157"/>
    </location>
</feature>
<dbReference type="SUPFAM" id="SSF48726">
    <property type="entry name" value="Immunoglobulin"/>
    <property type="match status" value="1"/>
</dbReference>